<evidence type="ECO:0000256" key="3">
    <source>
        <dbReference type="ARBA" id="ARBA00022553"/>
    </source>
</evidence>
<comment type="cofactor">
    <cofactor evidence="1">
        <name>pantetheine 4'-phosphate</name>
        <dbReference type="ChEBI" id="CHEBI:47942"/>
    </cofactor>
</comment>
<dbReference type="InterPro" id="IPR025110">
    <property type="entry name" value="AMP-bd_C"/>
</dbReference>
<feature type="domain" description="Carrier" evidence="4">
    <location>
        <begin position="1357"/>
        <end position="1441"/>
    </location>
</feature>
<dbReference type="EMBL" id="FCON02000012">
    <property type="protein sequence ID" value="SAL37511.1"/>
    <property type="molecule type" value="Genomic_DNA"/>
</dbReference>
<dbReference type="GO" id="GO:0043041">
    <property type="term" value="P:amino acid activation for nonribosomal peptide biosynthetic process"/>
    <property type="evidence" value="ECO:0007669"/>
    <property type="project" value="TreeGrafter"/>
</dbReference>
<dbReference type="Gene3D" id="3.30.559.30">
    <property type="entry name" value="Nonribosomal peptide synthetase, condensation domain"/>
    <property type="match status" value="2"/>
</dbReference>
<dbReference type="Pfam" id="PF00550">
    <property type="entry name" value="PP-binding"/>
    <property type="match status" value="2"/>
</dbReference>
<feature type="domain" description="Carrier" evidence="4">
    <location>
        <begin position="781"/>
        <end position="855"/>
    </location>
</feature>
<dbReference type="GO" id="GO:0031177">
    <property type="term" value="F:phosphopantetheine binding"/>
    <property type="evidence" value="ECO:0007669"/>
    <property type="project" value="TreeGrafter"/>
</dbReference>
<organism evidence="5 6">
    <name type="scientific">Caballeronia choica</name>
    <dbReference type="NCBI Taxonomy" id="326476"/>
    <lineage>
        <taxon>Bacteria</taxon>
        <taxon>Pseudomonadati</taxon>
        <taxon>Pseudomonadota</taxon>
        <taxon>Betaproteobacteria</taxon>
        <taxon>Burkholderiales</taxon>
        <taxon>Burkholderiaceae</taxon>
        <taxon>Caballeronia</taxon>
    </lineage>
</organism>
<keyword evidence="6" id="KW-1185">Reference proteome</keyword>
<evidence type="ECO:0000256" key="1">
    <source>
        <dbReference type="ARBA" id="ARBA00001957"/>
    </source>
</evidence>
<dbReference type="Pfam" id="PF13193">
    <property type="entry name" value="AMP-binding_C"/>
    <property type="match status" value="1"/>
</dbReference>
<dbReference type="Gene3D" id="3.40.50.980">
    <property type="match status" value="2"/>
</dbReference>
<dbReference type="Pfam" id="PF00975">
    <property type="entry name" value="Thioesterase"/>
    <property type="match status" value="1"/>
</dbReference>
<keyword evidence="2" id="KW-0596">Phosphopantetheine</keyword>
<dbReference type="FunFam" id="3.40.50.12780:FF:000012">
    <property type="entry name" value="Non-ribosomal peptide synthetase"/>
    <property type="match status" value="1"/>
</dbReference>
<dbReference type="InterPro" id="IPR001031">
    <property type="entry name" value="Thioesterase"/>
</dbReference>
<dbReference type="CDD" id="cd05930">
    <property type="entry name" value="A_NRPS"/>
    <property type="match status" value="1"/>
</dbReference>
<name>A0A158H0A3_9BURK</name>
<proteinExistence type="predicted"/>
<dbReference type="FunFam" id="3.30.300.30:FF:000010">
    <property type="entry name" value="Enterobactin synthetase component F"/>
    <property type="match status" value="1"/>
</dbReference>
<dbReference type="FunFam" id="3.40.50.980:FF:000001">
    <property type="entry name" value="Non-ribosomal peptide synthetase"/>
    <property type="match status" value="1"/>
</dbReference>
<evidence type="ECO:0000259" key="4">
    <source>
        <dbReference type="PROSITE" id="PS50075"/>
    </source>
</evidence>
<gene>
    <name evidence="5" type="ORF">AWB68_01633</name>
</gene>
<dbReference type="Gene3D" id="2.30.38.10">
    <property type="entry name" value="Luciferase, Domain 3"/>
    <property type="match status" value="1"/>
</dbReference>
<dbReference type="InterPro" id="IPR010071">
    <property type="entry name" value="AA_adenyl_dom"/>
</dbReference>
<dbReference type="GO" id="GO:0009366">
    <property type="term" value="C:enterobactin synthetase complex"/>
    <property type="evidence" value="ECO:0007669"/>
    <property type="project" value="TreeGrafter"/>
</dbReference>
<comment type="caution">
    <text evidence="5">The sequence shown here is derived from an EMBL/GenBank/DDBJ whole genome shotgun (WGS) entry which is preliminary data.</text>
</comment>
<dbReference type="SUPFAM" id="SSF53474">
    <property type="entry name" value="alpha/beta-Hydrolases"/>
    <property type="match status" value="1"/>
</dbReference>
<dbReference type="PANTHER" id="PTHR45527">
    <property type="entry name" value="NONRIBOSOMAL PEPTIDE SYNTHETASE"/>
    <property type="match status" value="1"/>
</dbReference>
<dbReference type="RefSeq" id="WP_087643846.1">
    <property type="nucleotide sequence ID" value="NZ_FCON02000012.1"/>
</dbReference>
<evidence type="ECO:0000256" key="2">
    <source>
        <dbReference type="ARBA" id="ARBA00022450"/>
    </source>
</evidence>
<dbReference type="SUPFAM" id="SSF56801">
    <property type="entry name" value="Acetyl-CoA synthetase-like"/>
    <property type="match status" value="1"/>
</dbReference>
<dbReference type="Proteomes" id="UP000054770">
    <property type="component" value="Unassembled WGS sequence"/>
</dbReference>
<dbReference type="FunFam" id="2.30.38.10:FF:000001">
    <property type="entry name" value="Non-ribosomal peptide synthetase PvdI"/>
    <property type="match status" value="1"/>
</dbReference>
<dbReference type="GO" id="GO:0009239">
    <property type="term" value="P:enterobactin biosynthetic process"/>
    <property type="evidence" value="ECO:0007669"/>
    <property type="project" value="TreeGrafter"/>
</dbReference>
<dbReference type="InterPro" id="IPR045851">
    <property type="entry name" value="AMP-bd_C_sf"/>
</dbReference>
<evidence type="ECO:0000313" key="6">
    <source>
        <dbReference type="Proteomes" id="UP000054770"/>
    </source>
</evidence>
<dbReference type="InterPro" id="IPR000873">
    <property type="entry name" value="AMP-dep_synth/lig_dom"/>
</dbReference>
<keyword evidence="3" id="KW-0597">Phosphoprotein</keyword>
<sequence>MQSIESMGRLKSLAARRQREAAFWQDQLAGDWVPASPLADYPGPENRASGHCSVAIHPQTADKLSAITHDNPAALEVFIAATTGAVLGRLTRNVDVVIGYPATERKSAPTTYDEALPLRLDVAGRRTFRELLAATRERYLAGLAHQGYPFEVLSQQLAMERSGDRHPLFDVAVEVEQARVSTLVDRSGLLVVVQLIRNPEGLKLSLRFDTTRYTSDTIARLGTLIERALGEGVRCPDRPIGDMALMGNEDSLILARANDTACAYRNDIRLADLLASHAATLGDSVAIVQGSHRLSYRELNRRSNQLAHTLRAKGVKRDQLVAVMVERSQEMMVGIFGILKAGAAYLPIDPSLPGARIDLMLADSEATVLLTQSKFRDRVDTSSGGKVCSVIDLDSADAYSERSDAPTGTGDARDLAYAIYTSGSTGLPKAALIEHHSVFNRIDWMQKAFPIGPDDVILQKTTIAFDVSVWELFWWSFVGASVCLLEPGAEKNPEAMIDTIEKHRVTTLHFVPSMLQAFLDYVETTGSIARLASLRQVFASGEALRTDQVERFRHLLGRPHGVRLINLYGPTEATVDVSYHECVNQDEARGVPIGRPIDNIRLYVVNEDLRPQPVGVAGELCIAGVGLARSYHRRPELTRERFIDHPFEGEDRIYRTGDLARWLPNGEVEYLGRIDQQVKLRGYRIELAEIEHQLRGYSGVSDAAVIVRNRGIDAVLHAYVQAPGAVDEDALRRHLANKLPEYMIPARLVTLTQFPLTPSGKLDRKALPLPEQGGATTHFEAPVSPVEIELAAIWQRVLGVPGVGRYDNFFASGGTSIHFVTVLAQAKALGLVFSFQDLFAHPTVASLSAAIAVQEAPAQGGLEIQPFALLSIEDRARVPAGVVDAYPMTMLQAGLIFQNELTFGTAQYHDILTYVIQSRFEEAPFVEAFRHLVSRHAIFRTSYHLRGYSEYVQQVHAELPLPLEIVDLRHMDEADQEAWLSGWAERERQRRFDWENGGLVRLHVHVLRDDLFHYTLDQHNSALDGWSITLVHSQLFDMYYRLMRGETLDGDTGFRNYLRDYVLLEKASIESERDRAFWSGLMENGTHTELSRWQAESEASKLDVVFHDVDISKPLSDALLALADRLAVPLKSILLAADMMFLSVASAVDDVIAGYEHSGRPELEGATEAIALFLNTIPFRVNVAEAASWQALIEAVYQAEIALLPHRRYPMAQIKNDLGTQAALFETAFNYTHFYRLKALRELPEFELLDIRANSETEFTLRAEFSRHFYTDEVRLSLHYHAHVFTTDQVAAFAGYYRRIFELMVQSADAPLLEDPLLADAKRISLEVKKGRPPTQTFNAKCAPDRTTAGSTTAHAALASDAERQIADVWSKILDIPEAEIGAEDNFFDLGGNSLGAMRAVIMLQRQISLGDFMRNSTLRPLAGRLEASRAAARDLLLDLSPEVQRTAEGGVTLVCFPYAGGHGINYGPLARVLAEREPELKVLAVDLPGRDGSTRDGDLTDVPELAKWLQAELLKGYPGQRLVFWGHCAGAALTLETARGLQFHGREVEHVFIGGKLYGQPDETARLIDQISNLTDAHVTEILARETGYTELRDATTEMMTTLARAFRHDALCSHRYFMNAPKIWHGMRLNAQLSVVVTSDDAFTPAYATNYLRWNAFSDNVELLELNDGGHFFCRTKPLEVAEIIVERAASRRCTTLDGTQRR</sequence>
<dbReference type="InterPro" id="IPR023213">
    <property type="entry name" value="CAT-like_dom_sf"/>
</dbReference>
<accession>A0A158H0A3</accession>
<reference evidence="5" key="1">
    <citation type="submission" date="2016-01" db="EMBL/GenBank/DDBJ databases">
        <authorList>
            <person name="Peeters C."/>
        </authorList>
    </citation>
    <scope>NUCLEOTIDE SEQUENCE [LARGE SCALE GENOMIC DNA]</scope>
    <source>
        <strain evidence="5">LMG 22940</strain>
    </source>
</reference>
<dbReference type="Gene3D" id="3.30.559.10">
    <property type="entry name" value="Chloramphenicol acetyltransferase-like domain"/>
    <property type="match status" value="1"/>
</dbReference>
<dbReference type="Gene3D" id="3.30.300.30">
    <property type="match status" value="1"/>
</dbReference>
<dbReference type="SUPFAM" id="SSF52777">
    <property type="entry name" value="CoA-dependent acyltransferases"/>
    <property type="match status" value="3"/>
</dbReference>
<dbReference type="Pfam" id="PF00668">
    <property type="entry name" value="Condensation"/>
    <property type="match status" value="2"/>
</dbReference>
<dbReference type="NCBIfam" id="TIGR01733">
    <property type="entry name" value="AA-adenyl-dom"/>
    <property type="match status" value="1"/>
</dbReference>
<dbReference type="FunFam" id="3.40.50.980:FF:000002">
    <property type="entry name" value="Enterobactin synthetase component F"/>
    <property type="match status" value="1"/>
</dbReference>
<dbReference type="Gene3D" id="3.40.50.1820">
    <property type="entry name" value="alpha/beta hydrolase"/>
    <property type="match status" value="1"/>
</dbReference>
<dbReference type="Pfam" id="PF00501">
    <property type="entry name" value="AMP-binding"/>
    <property type="match status" value="1"/>
</dbReference>
<dbReference type="PANTHER" id="PTHR45527:SF1">
    <property type="entry name" value="FATTY ACID SYNTHASE"/>
    <property type="match status" value="1"/>
</dbReference>
<dbReference type="InterPro" id="IPR001242">
    <property type="entry name" value="Condensation_dom"/>
</dbReference>
<evidence type="ECO:0000313" key="5">
    <source>
        <dbReference type="EMBL" id="SAL37511.1"/>
    </source>
</evidence>
<dbReference type="InterPro" id="IPR009081">
    <property type="entry name" value="PP-bd_ACP"/>
</dbReference>
<dbReference type="Gene3D" id="1.10.1200.10">
    <property type="entry name" value="ACP-like"/>
    <property type="match status" value="2"/>
</dbReference>
<dbReference type="GO" id="GO:0047527">
    <property type="term" value="F:2,3-dihydroxybenzoate-serine ligase activity"/>
    <property type="evidence" value="ECO:0007669"/>
    <property type="project" value="TreeGrafter"/>
</dbReference>
<dbReference type="PROSITE" id="PS50075">
    <property type="entry name" value="CARRIER"/>
    <property type="match status" value="2"/>
</dbReference>
<dbReference type="SUPFAM" id="SSF47336">
    <property type="entry name" value="ACP-like"/>
    <property type="match status" value="1"/>
</dbReference>
<dbReference type="InterPro" id="IPR029058">
    <property type="entry name" value="AB_hydrolase_fold"/>
</dbReference>
<protein>
    <submittedName>
        <fullName evidence="5">Amino acid adenylation protein</fullName>
    </submittedName>
</protein>
<dbReference type="OrthoDB" id="6297021at2"/>
<dbReference type="InterPro" id="IPR036736">
    <property type="entry name" value="ACP-like_sf"/>
</dbReference>
<dbReference type="GO" id="GO:0005829">
    <property type="term" value="C:cytosol"/>
    <property type="evidence" value="ECO:0007669"/>
    <property type="project" value="TreeGrafter"/>
</dbReference>